<organism evidence="3 4">
    <name type="scientific">Sporosarcina contaminans</name>
    <dbReference type="NCBI Taxonomy" id="633403"/>
    <lineage>
        <taxon>Bacteria</taxon>
        <taxon>Bacillati</taxon>
        <taxon>Bacillota</taxon>
        <taxon>Bacilli</taxon>
        <taxon>Bacillales</taxon>
        <taxon>Caryophanaceae</taxon>
        <taxon>Sporosarcina</taxon>
    </lineage>
</organism>
<dbReference type="Gene3D" id="2.60.120.10">
    <property type="entry name" value="Jelly Rolls"/>
    <property type="match status" value="1"/>
</dbReference>
<accession>A0ABW3TWY1</accession>
<protein>
    <submittedName>
        <fullName evidence="3">Helix-turn-helix domain-containing protein</fullName>
    </submittedName>
</protein>
<reference evidence="4" key="1">
    <citation type="journal article" date="2019" name="Int. J. Syst. Evol. Microbiol.">
        <title>The Global Catalogue of Microorganisms (GCM) 10K type strain sequencing project: providing services to taxonomists for standard genome sequencing and annotation.</title>
        <authorList>
            <consortium name="The Broad Institute Genomics Platform"/>
            <consortium name="The Broad Institute Genome Sequencing Center for Infectious Disease"/>
            <person name="Wu L."/>
            <person name="Ma J."/>
        </authorList>
    </citation>
    <scope>NUCLEOTIDE SEQUENCE [LARGE SCALE GENOMIC DNA]</scope>
    <source>
        <strain evidence="4">CCUG 53915</strain>
    </source>
</reference>
<dbReference type="Gene3D" id="1.10.260.40">
    <property type="entry name" value="lambda repressor-like DNA-binding domains"/>
    <property type="match status" value="1"/>
</dbReference>
<evidence type="ECO:0000313" key="4">
    <source>
        <dbReference type="Proteomes" id="UP001597231"/>
    </source>
</evidence>
<dbReference type="PANTHER" id="PTHR46797:SF1">
    <property type="entry name" value="METHYLPHOSPHONATE SYNTHASE"/>
    <property type="match status" value="1"/>
</dbReference>
<dbReference type="Pfam" id="PF01381">
    <property type="entry name" value="HTH_3"/>
    <property type="match status" value="1"/>
</dbReference>
<dbReference type="SUPFAM" id="SSF51182">
    <property type="entry name" value="RmlC-like cupins"/>
    <property type="match status" value="1"/>
</dbReference>
<dbReference type="CDD" id="cd00093">
    <property type="entry name" value="HTH_XRE"/>
    <property type="match status" value="1"/>
</dbReference>
<dbReference type="SUPFAM" id="SSF47413">
    <property type="entry name" value="lambda repressor-like DNA-binding domains"/>
    <property type="match status" value="1"/>
</dbReference>
<keyword evidence="1" id="KW-0238">DNA-binding</keyword>
<evidence type="ECO:0000256" key="1">
    <source>
        <dbReference type="ARBA" id="ARBA00023125"/>
    </source>
</evidence>
<dbReference type="InterPro" id="IPR013096">
    <property type="entry name" value="Cupin_2"/>
</dbReference>
<dbReference type="PANTHER" id="PTHR46797">
    <property type="entry name" value="HTH-TYPE TRANSCRIPTIONAL REGULATOR"/>
    <property type="match status" value="1"/>
</dbReference>
<dbReference type="RefSeq" id="WP_381480536.1">
    <property type="nucleotide sequence ID" value="NZ_JBHTLT010000044.1"/>
</dbReference>
<dbReference type="Pfam" id="PF07883">
    <property type="entry name" value="Cupin_2"/>
    <property type="match status" value="1"/>
</dbReference>
<gene>
    <name evidence="3" type="ORF">ACFQ38_09630</name>
</gene>
<dbReference type="InterPro" id="IPR001387">
    <property type="entry name" value="Cro/C1-type_HTH"/>
</dbReference>
<evidence type="ECO:0000259" key="2">
    <source>
        <dbReference type="PROSITE" id="PS50943"/>
    </source>
</evidence>
<sequence>MFDGRKVRKLRQEQGYSLQQLADSSGVSPSMISQIERRNADPTLTTLYKLCKGLGVSISALLGEDEQSTQIVRKHERKIVHFPQSNSQYELLTPINEGEIEMIMIRLEPGQGDRQLVEHTGEECGFVLSGELTIVLNGKEHVLQEGDSIRFKSSTPHRLINRSDMTSLSVWAMTGKVL</sequence>
<dbReference type="InterPro" id="IPR050807">
    <property type="entry name" value="TransReg_Diox_bact_type"/>
</dbReference>
<name>A0ABW3TWY1_9BACL</name>
<keyword evidence="4" id="KW-1185">Reference proteome</keyword>
<proteinExistence type="predicted"/>
<dbReference type="SMART" id="SM00530">
    <property type="entry name" value="HTH_XRE"/>
    <property type="match status" value="1"/>
</dbReference>
<dbReference type="InterPro" id="IPR014710">
    <property type="entry name" value="RmlC-like_jellyroll"/>
</dbReference>
<feature type="domain" description="HTH cro/C1-type" evidence="2">
    <location>
        <begin position="7"/>
        <end position="61"/>
    </location>
</feature>
<dbReference type="PROSITE" id="PS50943">
    <property type="entry name" value="HTH_CROC1"/>
    <property type="match status" value="1"/>
</dbReference>
<dbReference type="Proteomes" id="UP001597231">
    <property type="component" value="Unassembled WGS sequence"/>
</dbReference>
<dbReference type="InterPro" id="IPR010982">
    <property type="entry name" value="Lambda_DNA-bd_dom_sf"/>
</dbReference>
<dbReference type="EMBL" id="JBHTLT010000044">
    <property type="protein sequence ID" value="MFD1205361.1"/>
    <property type="molecule type" value="Genomic_DNA"/>
</dbReference>
<dbReference type="CDD" id="cd02209">
    <property type="entry name" value="cupin_XRE_C"/>
    <property type="match status" value="1"/>
</dbReference>
<evidence type="ECO:0000313" key="3">
    <source>
        <dbReference type="EMBL" id="MFD1205361.1"/>
    </source>
</evidence>
<dbReference type="InterPro" id="IPR011051">
    <property type="entry name" value="RmlC_Cupin_sf"/>
</dbReference>
<comment type="caution">
    <text evidence="3">The sequence shown here is derived from an EMBL/GenBank/DDBJ whole genome shotgun (WGS) entry which is preliminary data.</text>
</comment>